<dbReference type="PANTHER" id="PTHR43289:SF6">
    <property type="entry name" value="SERINE_THREONINE-PROTEIN KINASE NEKL-3"/>
    <property type="match status" value="1"/>
</dbReference>
<dbReference type="InterPro" id="IPR008271">
    <property type="entry name" value="Ser/Thr_kinase_AS"/>
</dbReference>
<keyword evidence="1 9" id="KW-0808">Transferase</keyword>
<name>A0A517PCY2_9PLAN</name>
<dbReference type="AlphaFoldDB" id="A0A517PCY2"/>
<dbReference type="PROSITE" id="PS50011">
    <property type="entry name" value="PROTEIN_KINASE_DOM"/>
    <property type="match status" value="1"/>
</dbReference>
<keyword evidence="4 5" id="KW-0067">ATP-binding</keyword>
<dbReference type="GO" id="GO:0004674">
    <property type="term" value="F:protein serine/threonine kinase activity"/>
    <property type="evidence" value="ECO:0007669"/>
    <property type="project" value="UniProtKB-EC"/>
</dbReference>
<dbReference type="InterPro" id="IPR017441">
    <property type="entry name" value="Protein_kinase_ATP_BS"/>
</dbReference>
<keyword evidence="7" id="KW-1133">Transmembrane helix</keyword>
<protein>
    <submittedName>
        <fullName evidence="9">Serine/threonine-protein kinase PknB</fullName>
        <ecNumber evidence="9">2.7.11.1</ecNumber>
    </submittedName>
</protein>
<evidence type="ECO:0000256" key="4">
    <source>
        <dbReference type="ARBA" id="ARBA00022840"/>
    </source>
</evidence>
<proteinExistence type="predicted"/>
<dbReference type="OrthoDB" id="6111975at2"/>
<feature type="transmembrane region" description="Helical" evidence="7">
    <location>
        <begin position="709"/>
        <end position="731"/>
    </location>
</feature>
<dbReference type="Proteomes" id="UP000318741">
    <property type="component" value="Chromosome"/>
</dbReference>
<keyword evidence="7" id="KW-0812">Transmembrane</keyword>
<dbReference type="PROSITE" id="PS00107">
    <property type="entry name" value="PROTEIN_KINASE_ATP"/>
    <property type="match status" value="1"/>
</dbReference>
<dbReference type="Gene3D" id="1.10.510.10">
    <property type="entry name" value="Transferase(Phosphotransferase) domain 1"/>
    <property type="match status" value="1"/>
</dbReference>
<dbReference type="PROSITE" id="PS00108">
    <property type="entry name" value="PROTEIN_KINASE_ST"/>
    <property type="match status" value="1"/>
</dbReference>
<evidence type="ECO:0000256" key="2">
    <source>
        <dbReference type="ARBA" id="ARBA00022741"/>
    </source>
</evidence>
<evidence type="ECO:0000313" key="9">
    <source>
        <dbReference type="EMBL" id="QDT17237.1"/>
    </source>
</evidence>
<feature type="compositionally biased region" description="Gly residues" evidence="6">
    <location>
        <begin position="213"/>
        <end position="222"/>
    </location>
</feature>
<keyword evidence="3 9" id="KW-0418">Kinase</keyword>
<reference evidence="9 10" key="1">
    <citation type="submission" date="2019-02" db="EMBL/GenBank/DDBJ databases">
        <title>Deep-cultivation of Planctomycetes and their phenomic and genomic characterization uncovers novel biology.</title>
        <authorList>
            <person name="Wiegand S."/>
            <person name="Jogler M."/>
            <person name="Boedeker C."/>
            <person name="Pinto D."/>
            <person name="Vollmers J."/>
            <person name="Rivas-Marin E."/>
            <person name="Kohn T."/>
            <person name="Peeters S.H."/>
            <person name="Heuer A."/>
            <person name="Rast P."/>
            <person name="Oberbeckmann S."/>
            <person name="Bunk B."/>
            <person name="Jeske O."/>
            <person name="Meyerdierks A."/>
            <person name="Storesund J.E."/>
            <person name="Kallscheuer N."/>
            <person name="Luecker S."/>
            <person name="Lage O.M."/>
            <person name="Pohl T."/>
            <person name="Merkel B.J."/>
            <person name="Hornburger P."/>
            <person name="Mueller R.-W."/>
            <person name="Bruemmer F."/>
            <person name="Labrenz M."/>
            <person name="Spormann A.M."/>
            <person name="Op den Camp H."/>
            <person name="Overmann J."/>
            <person name="Amann R."/>
            <person name="Jetten M.S.M."/>
            <person name="Mascher T."/>
            <person name="Medema M.H."/>
            <person name="Devos D.P."/>
            <person name="Kaster A.-K."/>
            <person name="Ovreas L."/>
            <person name="Rohde M."/>
            <person name="Galperin M.Y."/>
            <person name="Jogler C."/>
        </authorList>
    </citation>
    <scope>NUCLEOTIDE SEQUENCE [LARGE SCALE GENOMIC DNA]</scope>
    <source>
        <strain evidence="9 10">CA12</strain>
    </source>
</reference>
<keyword evidence="10" id="KW-1185">Reference proteome</keyword>
<dbReference type="GO" id="GO:0005524">
    <property type="term" value="F:ATP binding"/>
    <property type="evidence" value="ECO:0007669"/>
    <property type="project" value="UniProtKB-UniRule"/>
</dbReference>
<dbReference type="Pfam" id="PF00069">
    <property type="entry name" value="Pkinase"/>
    <property type="match status" value="1"/>
</dbReference>
<feature type="domain" description="Protein kinase" evidence="8">
    <location>
        <begin position="68"/>
        <end position="348"/>
    </location>
</feature>
<dbReference type="Gene3D" id="3.30.450.20">
    <property type="entry name" value="PAS domain"/>
    <property type="match status" value="1"/>
</dbReference>
<organism evidence="9 10">
    <name type="scientific">Alienimonas californiensis</name>
    <dbReference type="NCBI Taxonomy" id="2527989"/>
    <lineage>
        <taxon>Bacteria</taxon>
        <taxon>Pseudomonadati</taxon>
        <taxon>Planctomycetota</taxon>
        <taxon>Planctomycetia</taxon>
        <taxon>Planctomycetales</taxon>
        <taxon>Planctomycetaceae</taxon>
        <taxon>Alienimonas</taxon>
    </lineage>
</organism>
<dbReference type="InterPro" id="IPR011009">
    <property type="entry name" value="Kinase-like_dom_sf"/>
</dbReference>
<keyword evidence="2 5" id="KW-0547">Nucleotide-binding</keyword>
<dbReference type="EC" id="2.7.11.1" evidence="9"/>
<evidence type="ECO:0000259" key="8">
    <source>
        <dbReference type="PROSITE" id="PS50011"/>
    </source>
</evidence>
<evidence type="ECO:0000256" key="6">
    <source>
        <dbReference type="SAM" id="MobiDB-lite"/>
    </source>
</evidence>
<keyword evidence="7" id="KW-0472">Membrane</keyword>
<evidence type="ECO:0000313" key="10">
    <source>
        <dbReference type="Proteomes" id="UP000318741"/>
    </source>
</evidence>
<evidence type="ECO:0000256" key="5">
    <source>
        <dbReference type="PROSITE-ProRule" id="PRU10141"/>
    </source>
</evidence>
<dbReference type="PANTHER" id="PTHR43289">
    <property type="entry name" value="MITOGEN-ACTIVATED PROTEIN KINASE KINASE KINASE 20-RELATED"/>
    <property type="match status" value="1"/>
</dbReference>
<dbReference type="RefSeq" id="WP_145360124.1">
    <property type="nucleotide sequence ID" value="NZ_CP036265.1"/>
</dbReference>
<dbReference type="InterPro" id="IPR000719">
    <property type="entry name" value="Prot_kinase_dom"/>
</dbReference>
<dbReference type="CDD" id="cd14014">
    <property type="entry name" value="STKc_PknB_like"/>
    <property type="match status" value="1"/>
</dbReference>
<dbReference type="EMBL" id="CP036265">
    <property type="protein sequence ID" value="QDT17237.1"/>
    <property type="molecule type" value="Genomic_DNA"/>
</dbReference>
<feature type="region of interest" description="Disordered" evidence="6">
    <location>
        <begin position="213"/>
        <end position="240"/>
    </location>
</feature>
<dbReference type="KEGG" id="acaf:CA12_33500"/>
<sequence length="738" mass="79437">MPTAPAPPQDARNAPAEPRPASGGEGYSGFDPLAETVRPSPADVAVTRQLSRPGARRAEPKPADPPGYRLRHLLGRGGFGAVWLATESATGKQVAVKTFRHVRALDWPLLTREVEKLAALDASRHVVQLLGVGWEADPPYYVMEYLPDGSLADLLDTAAPLPPARAAELAEGIAAGLVHAHGSGILHCDLKPGNVLLDRDGGPRLCDFGQARGVGAGDGGGTADDSASESRTGGRPLGTLFYMPPEQVAPDAAPDARWDVYALGAVLYEMLTGHPPHRTDELSERLKRCSPGERLAVYAKEVKDAPRPTEHLKVRGIDAALVRIVDRCLNPDCTQRYPNAQAVRTALRQRSEDAARRSRARWALLGPAAVAAALLVVGTLLVGRTLEAGRGQVVERAMEANALSAGLVAHSLEQVVNRQRVELEQIAADPRLADLIADATAAGWEEGAARSTLFSYLSLVTPAVVEEQEEQAAATADGATDLSWFLQDATGMTRWRNPPDDEVVDHSFVWRDYFHGQGKHLPPDTPVGSIPPVDRTHVSLSYRSTSTEEWKLAITTPIRDAEGNIVALLARTALLDALLSEYDSTKRTVTHEGQAGDDAVRYTRVIALYERQSGRLLDHPWLAKRPDTRIVVELPDGERQAIDAALADGRGSFRTDRHLDPTAAVDGGQAFAGMWISAFAPVGGTDWVVVVQEPRDDALRLMEGLGERLRLVGAFVVGGLVLTLGGLLYWFTRDRAGA</sequence>
<dbReference type="SUPFAM" id="SSF56112">
    <property type="entry name" value="Protein kinase-like (PK-like)"/>
    <property type="match status" value="1"/>
</dbReference>
<dbReference type="SMART" id="SM00220">
    <property type="entry name" value="S_TKc"/>
    <property type="match status" value="1"/>
</dbReference>
<evidence type="ECO:0000256" key="7">
    <source>
        <dbReference type="SAM" id="Phobius"/>
    </source>
</evidence>
<gene>
    <name evidence="9" type="primary">pknB_14</name>
    <name evidence="9" type="ORF">CA12_33500</name>
</gene>
<evidence type="ECO:0000256" key="1">
    <source>
        <dbReference type="ARBA" id="ARBA00022679"/>
    </source>
</evidence>
<evidence type="ECO:0000256" key="3">
    <source>
        <dbReference type="ARBA" id="ARBA00022777"/>
    </source>
</evidence>
<feature type="region of interest" description="Disordered" evidence="6">
    <location>
        <begin position="1"/>
        <end position="68"/>
    </location>
</feature>
<accession>A0A517PCY2</accession>
<feature type="binding site" evidence="5">
    <location>
        <position position="97"/>
    </location>
    <ligand>
        <name>ATP</name>
        <dbReference type="ChEBI" id="CHEBI:30616"/>
    </ligand>
</feature>